<evidence type="ECO:0000256" key="3">
    <source>
        <dbReference type="ARBA" id="ARBA00022553"/>
    </source>
</evidence>
<feature type="compositionally biased region" description="Polar residues" evidence="10">
    <location>
        <begin position="674"/>
        <end position="683"/>
    </location>
</feature>
<feature type="compositionally biased region" description="Basic and acidic residues" evidence="10">
    <location>
        <begin position="520"/>
        <end position="531"/>
    </location>
</feature>
<keyword evidence="11" id="KW-0378">Hydrolase</keyword>
<dbReference type="InterPro" id="IPR018574">
    <property type="entry name" value="Structure-sp_endonuc_su_Slx4"/>
</dbReference>
<proteinExistence type="inferred from homology"/>
<dbReference type="STRING" id="857340.A0A086TCR8"/>
<feature type="compositionally biased region" description="Basic residues" evidence="10">
    <location>
        <begin position="697"/>
        <end position="706"/>
    </location>
</feature>
<evidence type="ECO:0000256" key="6">
    <source>
        <dbReference type="ARBA" id="ARBA00023204"/>
    </source>
</evidence>
<evidence type="ECO:0000256" key="4">
    <source>
        <dbReference type="ARBA" id="ARBA00022763"/>
    </source>
</evidence>
<feature type="region of interest" description="Disordered" evidence="10">
    <location>
        <begin position="1"/>
        <end position="242"/>
    </location>
</feature>
<dbReference type="Pfam" id="PF09494">
    <property type="entry name" value="Slx4"/>
    <property type="match status" value="1"/>
</dbReference>
<feature type="compositionally biased region" description="Basic and acidic residues" evidence="10">
    <location>
        <begin position="152"/>
        <end position="167"/>
    </location>
</feature>
<feature type="compositionally biased region" description="Polar residues" evidence="10">
    <location>
        <begin position="574"/>
        <end position="584"/>
    </location>
</feature>
<feature type="compositionally biased region" description="Polar residues" evidence="10">
    <location>
        <begin position="225"/>
        <end position="236"/>
    </location>
</feature>
<dbReference type="GO" id="GO:0017108">
    <property type="term" value="F:5'-flap endonuclease activity"/>
    <property type="evidence" value="ECO:0007669"/>
    <property type="project" value="InterPro"/>
</dbReference>
<dbReference type="EMBL" id="JPKY01000012">
    <property type="protein sequence ID" value="KFH47150.1"/>
    <property type="molecule type" value="Genomic_DNA"/>
</dbReference>
<accession>A0A086TCR8</accession>
<name>A0A086TCR8_HAPC1</name>
<dbReference type="GO" id="GO:0006281">
    <property type="term" value="P:DNA repair"/>
    <property type="evidence" value="ECO:0007669"/>
    <property type="project" value="UniProtKB-UniRule"/>
</dbReference>
<comment type="subunit">
    <text evidence="9">Forms a heterodimer with SLX1.</text>
</comment>
<evidence type="ECO:0000256" key="5">
    <source>
        <dbReference type="ARBA" id="ARBA00023172"/>
    </source>
</evidence>
<dbReference type="CDD" id="cd22999">
    <property type="entry name" value="SAP_SLX4"/>
    <property type="match status" value="1"/>
</dbReference>
<evidence type="ECO:0000256" key="2">
    <source>
        <dbReference type="ARBA" id="ARBA00006661"/>
    </source>
</evidence>
<feature type="region of interest" description="Disordered" evidence="10">
    <location>
        <begin position="674"/>
        <end position="844"/>
    </location>
</feature>
<feature type="compositionally biased region" description="Basic residues" evidence="10">
    <location>
        <begin position="359"/>
        <end position="372"/>
    </location>
</feature>
<keyword evidence="3 9" id="KW-0597">Phosphoprotein</keyword>
<comment type="PTM">
    <text evidence="9">Phosphorylated in response to DNA damage.</text>
</comment>
<keyword evidence="12" id="KW-1185">Reference proteome</keyword>
<dbReference type="SMART" id="SM00384">
    <property type="entry name" value="AT_hook"/>
    <property type="match status" value="3"/>
</dbReference>
<dbReference type="GO" id="GO:0003677">
    <property type="term" value="F:DNA binding"/>
    <property type="evidence" value="ECO:0007669"/>
    <property type="project" value="InterPro"/>
</dbReference>
<feature type="compositionally biased region" description="Low complexity" evidence="10">
    <location>
        <begin position="827"/>
        <end position="839"/>
    </location>
</feature>
<keyword evidence="7 9" id="KW-0539">Nucleus</keyword>
<dbReference type="GO" id="GO:0006260">
    <property type="term" value="P:DNA replication"/>
    <property type="evidence" value="ECO:0007669"/>
    <property type="project" value="InterPro"/>
</dbReference>
<feature type="compositionally biased region" description="Basic residues" evidence="10">
    <location>
        <begin position="299"/>
        <end position="309"/>
    </location>
</feature>
<reference evidence="12" key="1">
    <citation type="journal article" date="2014" name="Genome Announc.">
        <title>Genome sequence and annotation of Acremonium chrysogenum, producer of the beta-lactam antibiotic cephalosporin C.</title>
        <authorList>
            <person name="Terfehr D."/>
            <person name="Dahlmann T.A."/>
            <person name="Specht T."/>
            <person name="Zadra I."/>
            <person name="Kuernsteiner H."/>
            <person name="Kueck U."/>
        </authorList>
    </citation>
    <scope>NUCLEOTIDE SEQUENCE [LARGE SCALE GENOMIC DNA]</scope>
    <source>
        <strain evidence="12">ATCC 11550 / CBS 779.69 / DSM 880 / IAM 14645 / JCM 23072 / IMI 49137</strain>
    </source>
</reference>
<evidence type="ECO:0000313" key="12">
    <source>
        <dbReference type="Proteomes" id="UP000029964"/>
    </source>
</evidence>
<evidence type="ECO:0000256" key="1">
    <source>
        <dbReference type="ARBA" id="ARBA00004123"/>
    </source>
</evidence>
<dbReference type="GO" id="GO:0033557">
    <property type="term" value="C:Slx1-Slx4 complex"/>
    <property type="evidence" value="ECO:0007669"/>
    <property type="project" value="UniProtKB-UniRule"/>
</dbReference>
<evidence type="ECO:0000313" key="11">
    <source>
        <dbReference type="EMBL" id="KFH47150.1"/>
    </source>
</evidence>
<feature type="compositionally biased region" description="Polar residues" evidence="10">
    <location>
        <begin position="1"/>
        <end position="11"/>
    </location>
</feature>
<evidence type="ECO:0000256" key="10">
    <source>
        <dbReference type="SAM" id="MobiDB-lite"/>
    </source>
</evidence>
<sequence>MASPDVFQSSPMRPPRRASLLADSSSPLPTVQDLVSQVPRRPPIRSGSRANPIPDGATSTFTSAREHWKSAQAAAANEDTSVSVIEIAPEPVPKPRKPRTRKPAPGKKTKKGVEDGETAELSATDQPWKKYVPSPKAKTGRAKAAQNNAPDKPPEKKDAFQTRKVEKTGTVSEHFPTRNERPVREKSTRPVEDESLYLEPAMSRRVDWTPPPENPKTAVDIGSHGPTQNDINSSATDGDKSGLFKSLLENYGCSEQPSKEAVVISDEDLSFLKKRKRIELLNTNEGSRSVSPALDKSPTKKKAPKKKPRTITELATAAYRPATKISPVPAAEPAVGRLSNGDGGPRSAGSSAKGNVKGPGRKKPVKKTKKKPPPPEPVLLSPGTALKEVSKQDFVFGTSSQLVREQSPSLLREIQSAIGNLTEMDFGNGVTPLNSDMLEPSEQRQKLWDAAARDTDGQLFDAEIIDLVDGSPQCLPADDTDDPFGYFKAEEENVPVVGCPTSPRRDSLEILSDALPPPTKRPESNDRDHSGPRGTYKGPGQCVEGGDGDTFDILPDILPRAVKQPQEIADDDSPFSSSQISVSTDIEKPKATSDLPTQKASAQIPAAVDTQQCRPEEDRTLGKPKRPTFELYTDAQLTKEISSYGFKPVKRRAAMISLLDQCWQSKNSTVAAGTRTITTSAGPSEQPPAIAQVAASPKRKRGRPRKNSIGIEPQDPPPSAQPMESPMRPRGRPRKDSTSSKGVSSRRTEPPPSGQALEFPKRPRGRPRKDSTSPSRLSPVMAATMKHGKASTAEAPPRPSTPTRKPAVPRTIVEIPDSASEAESDMSPSSPFSSPGQTFSPPPAVDLSLSMEEDNELSLTMAPDAKQEALFERITEAVTSAPRSTDPANPSWYEKMLLYDPIVLEGLTAWLNSGQLTRVGYDGEVNPGEVKKWCESKSVCCLWRVNLRGKERKRF</sequence>
<protein>
    <recommendedName>
        <fullName evidence="8 9">Structure-specific endonuclease subunit SLX4</fullName>
    </recommendedName>
</protein>
<feature type="region of interest" description="Disordered" evidence="10">
    <location>
        <begin position="472"/>
        <end position="627"/>
    </location>
</feature>
<comment type="subcellular location">
    <subcellularLocation>
        <location evidence="1 9">Nucleus</location>
    </subcellularLocation>
</comment>
<feature type="compositionally biased region" description="Basic residues" evidence="10">
    <location>
        <begin position="94"/>
        <end position="110"/>
    </location>
</feature>
<dbReference type="InterPro" id="IPR027784">
    <property type="entry name" value="Slx4_ascomycetes"/>
</dbReference>
<dbReference type="Proteomes" id="UP000029964">
    <property type="component" value="Unassembled WGS sequence"/>
</dbReference>
<feature type="compositionally biased region" description="Low complexity" evidence="10">
    <location>
        <begin position="17"/>
        <end position="29"/>
    </location>
</feature>
<dbReference type="AlphaFoldDB" id="A0A086TCR8"/>
<dbReference type="HAMAP" id="MF_03110">
    <property type="entry name" value="Endonuc_su_Slx4"/>
    <property type="match status" value="1"/>
</dbReference>
<evidence type="ECO:0000256" key="7">
    <source>
        <dbReference type="ARBA" id="ARBA00023242"/>
    </source>
</evidence>
<dbReference type="GO" id="GO:0006310">
    <property type="term" value="P:DNA recombination"/>
    <property type="evidence" value="ECO:0007669"/>
    <property type="project" value="UniProtKB-UniRule"/>
</dbReference>
<organism evidence="11 12">
    <name type="scientific">Hapsidospora chrysogenum (strain ATCC 11550 / CBS 779.69 / DSM 880 / IAM 14645 / JCM 23072 / IMI 49137)</name>
    <name type="common">Acremonium chrysogenum</name>
    <dbReference type="NCBI Taxonomy" id="857340"/>
    <lineage>
        <taxon>Eukaryota</taxon>
        <taxon>Fungi</taxon>
        <taxon>Dikarya</taxon>
        <taxon>Ascomycota</taxon>
        <taxon>Pezizomycotina</taxon>
        <taxon>Sordariomycetes</taxon>
        <taxon>Hypocreomycetidae</taxon>
        <taxon>Hypocreales</taxon>
        <taxon>Bionectriaceae</taxon>
        <taxon>Hapsidospora</taxon>
    </lineage>
</organism>
<keyword evidence="11" id="KW-0255">Endonuclease</keyword>
<dbReference type="PRINTS" id="PR00929">
    <property type="entry name" value="ATHOOK"/>
</dbReference>
<dbReference type="InterPro" id="IPR017956">
    <property type="entry name" value="AT_hook_DNA-bd_motif"/>
</dbReference>
<dbReference type="OrthoDB" id="5349119at2759"/>
<feature type="region of interest" description="Disordered" evidence="10">
    <location>
        <begin position="277"/>
        <end position="384"/>
    </location>
</feature>
<keyword evidence="4 9" id="KW-0227">DNA damage</keyword>
<keyword evidence="11" id="KW-0540">Nuclease</keyword>
<keyword evidence="5 9" id="KW-0233">DNA recombination</keyword>
<dbReference type="HOGENOM" id="CLU_005957_0_0_1"/>
<keyword evidence="6 9" id="KW-0234">DNA repair</keyword>
<comment type="function">
    <text evidence="9">Regulatory subunit of the SLX1-SLX4 structure-specific endonuclease that resolves DNA secondary structures generated during DNA repair and recombination. Has endonuclease activity towards branched DNA substrates, introducing single-strand cuts in duplex DNA close to junctions with ss-DNA.</text>
</comment>
<evidence type="ECO:0000256" key="9">
    <source>
        <dbReference type="HAMAP-Rule" id="MF_03110"/>
    </source>
</evidence>
<comment type="similarity">
    <text evidence="2 9">Belongs to the SLX4 family.</text>
</comment>
<feature type="compositionally biased region" description="Polar residues" evidence="10">
    <location>
        <begin position="281"/>
        <end position="290"/>
    </location>
</feature>
<gene>
    <name evidence="9" type="primary">SLX4</name>
    <name evidence="11" type="ORF">ACRE_020510</name>
</gene>
<feature type="compositionally biased region" description="Basic and acidic residues" evidence="10">
    <location>
        <begin position="175"/>
        <end position="192"/>
    </location>
</feature>
<dbReference type="Pfam" id="PF02178">
    <property type="entry name" value="AT_hook"/>
    <property type="match status" value="3"/>
</dbReference>
<evidence type="ECO:0000256" key="8">
    <source>
        <dbReference type="ARBA" id="ARBA00029496"/>
    </source>
</evidence>
<comment type="caution">
    <text evidence="11">The sequence shown here is derived from an EMBL/GenBank/DDBJ whole genome shotgun (WGS) entry which is preliminary data.</text>
</comment>